<evidence type="ECO:0000313" key="2">
    <source>
        <dbReference type="Proteomes" id="UP001550628"/>
    </source>
</evidence>
<accession>A0ABV2WTK4</accession>
<comment type="caution">
    <text evidence="1">The sequence shown here is derived from an EMBL/GenBank/DDBJ whole genome shotgun (WGS) entry which is preliminary data.</text>
</comment>
<dbReference type="InterPro" id="IPR008407">
    <property type="entry name" value="Brnchd-chn_aa_trnsp_AzlD"/>
</dbReference>
<keyword evidence="2" id="KW-1185">Reference proteome</keyword>
<evidence type="ECO:0000313" key="1">
    <source>
        <dbReference type="EMBL" id="MEU1954220.1"/>
    </source>
</evidence>
<reference evidence="1 2" key="1">
    <citation type="submission" date="2024-06" db="EMBL/GenBank/DDBJ databases">
        <title>The Natural Products Discovery Center: Release of the First 8490 Sequenced Strains for Exploring Actinobacteria Biosynthetic Diversity.</title>
        <authorList>
            <person name="Kalkreuter E."/>
            <person name="Kautsar S.A."/>
            <person name="Yang D."/>
            <person name="Bader C.D."/>
            <person name="Teijaro C.N."/>
            <person name="Fluegel L."/>
            <person name="Davis C.M."/>
            <person name="Simpson J.R."/>
            <person name="Lauterbach L."/>
            <person name="Steele A.D."/>
            <person name="Gui C."/>
            <person name="Meng S."/>
            <person name="Li G."/>
            <person name="Viehrig K."/>
            <person name="Ye F."/>
            <person name="Su P."/>
            <person name="Kiefer A.F."/>
            <person name="Nichols A."/>
            <person name="Cepeda A.J."/>
            <person name="Yan W."/>
            <person name="Fan B."/>
            <person name="Jiang Y."/>
            <person name="Adhikari A."/>
            <person name="Zheng C.-J."/>
            <person name="Schuster L."/>
            <person name="Cowan T.M."/>
            <person name="Smanski M.J."/>
            <person name="Chevrette M.G."/>
            <person name="De Carvalho L.P.S."/>
            <person name="Shen B."/>
        </authorList>
    </citation>
    <scope>NUCLEOTIDE SEQUENCE [LARGE SCALE GENOMIC DNA]</scope>
    <source>
        <strain evidence="1 2">NPDC019708</strain>
    </source>
</reference>
<dbReference type="Pfam" id="PF05437">
    <property type="entry name" value="AzlD"/>
    <property type="match status" value="1"/>
</dbReference>
<protein>
    <submittedName>
        <fullName evidence="1">AzlD domain-containing protein</fullName>
    </submittedName>
</protein>
<dbReference type="EMBL" id="JBEYBF010000014">
    <property type="protein sequence ID" value="MEU1954220.1"/>
    <property type="molecule type" value="Genomic_DNA"/>
</dbReference>
<name>A0ABV2WTK4_9NOCA</name>
<gene>
    <name evidence="1" type="ORF">ABZ510_20435</name>
</gene>
<sequence>MNGLGYLVGAALALAAGTFAFRLAGPVLGSRTTVSARTTALLENASVVVLAALVCTTALTEDGTAAGIARPAGVLTAGVLYRFRAPLPAALVAAAATTAALRLAGVP</sequence>
<proteinExistence type="predicted"/>
<dbReference type="RefSeq" id="WP_356955971.1">
    <property type="nucleotide sequence ID" value="NZ_JBEYBD010000005.1"/>
</dbReference>
<organism evidence="1 2">
    <name type="scientific">Nocardia rhamnosiphila</name>
    <dbReference type="NCBI Taxonomy" id="426716"/>
    <lineage>
        <taxon>Bacteria</taxon>
        <taxon>Bacillati</taxon>
        <taxon>Actinomycetota</taxon>
        <taxon>Actinomycetes</taxon>
        <taxon>Mycobacteriales</taxon>
        <taxon>Nocardiaceae</taxon>
        <taxon>Nocardia</taxon>
    </lineage>
</organism>
<dbReference type="Proteomes" id="UP001550628">
    <property type="component" value="Unassembled WGS sequence"/>
</dbReference>